<evidence type="ECO:0000313" key="1">
    <source>
        <dbReference type="Proteomes" id="UP000887566"/>
    </source>
</evidence>
<dbReference type="WBParaSite" id="PSAMB.scaffold1646size29081.g14210.t1">
    <property type="protein sequence ID" value="PSAMB.scaffold1646size29081.g14210.t1"/>
    <property type="gene ID" value="PSAMB.scaffold1646size29081.g14210"/>
</dbReference>
<sequence length="199" mass="21756">MCAKQLDGCACRWGLSTMGCEPSASRATTARTRRSLVRIARRRRSRPTLLLSIFPPICDRLSSAPRSRVSSTAAVVHLAALQPKRGFFGRHAVGANDGDAALDWRPSCEFLRQRGVGGATRDGSLRAPDCCPPGCHRDDEPSAHQTALLPYLIVRTAASRRPPFCLYSLLIRLLGAAPCTYYASASQYDDELNRLANRV</sequence>
<keyword evidence="1" id="KW-1185">Reference proteome</keyword>
<reference evidence="2" key="1">
    <citation type="submission" date="2022-11" db="UniProtKB">
        <authorList>
            <consortium name="WormBaseParasite"/>
        </authorList>
    </citation>
    <scope>IDENTIFICATION</scope>
</reference>
<name>A0A914V855_9BILA</name>
<dbReference type="AlphaFoldDB" id="A0A914V855"/>
<proteinExistence type="predicted"/>
<dbReference type="Proteomes" id="UP000887566">
    <property type="component" value="Unplaced"/>
</dbReference>
<evidence type="ECO:0000313" key="2">
    <source>
        <dbReference type="WBParaSite" id="PSAMB.scaffold1646size29081.g14210.t1"/>
    </source>
</evidence>
<protein>
    <submittedName>
        <fullName evidence="2">Uncharacterized protein</fullName>
    </submittedName>
</protein>
<organism evidence="1 2">
    <name type="scientific">Plectus sambesii</name>
    <dbReference type="NCBI Taxonomy" id="2011161"/>
    <lineage>
        <taxon>Eukaryota</taxon>
        <taxon>Metazoa</taxon>
        <taxon>Ecdysozoa</taxon>
        <taxon>Nematoda</taxon>
        <taxon>Chromadorea</taxon>
        <taxon>Plectida</taxon>
        <taxon>Plectina</taxon>
        <taxon>Plectoidea</taxon>
        <taxon>Plectidae</taxon>
        <taxon>Plectus</taxon>
    </lineage>
</organism>
<accession>A0A914V855</accession>